<feature type="domain" description="CCHC-type" evidence="3">
    <location>
        <begin position="46"/>
        <end position="61"/>
    </location>
</feature>
<keyword evidence="1" id="KW-0863">Zinc-finger</keyword>
<evidence type="ECO:0000256" key="2">
    <source>
        <dbReference type="SAM" id="MobiDB-lite"/>
    </source>
</evidence>
<keyword evidence="1" id="KW-0862">Zinc</keyword>
<accession>A0A392VD45</accession>
<dbReference type="Gene3D" id="4.10.60.10">
    <property type="entry name" value="Zinc finger, CCHC-type"/>
    <property type="match status" value="1"/>
</dbReference>
<sequence>KANYYKAANDKRGRDFAKGKLYGRGGGRKPDEGGSSGGKVVGDRNCFKCGQPGHRFFECPKNDGRCLKC</sequence>
<feature type="non-terminal residue" evidence="4">
    <location>
        <position position="69"/>
    </location>
</feature>
<evidence type="ECO:0000256" key="1">
    <source>
        <dbReference type="PROSITE-ProRule" id="PRU00047"/>
    </source>
</evidence>
<dbReference type="SMART" id="SM00343">
    <property type="entry name" value="ZnF_C2HC"/>
    <property type="match status" value="1"/>
</dbReference>
<evidence type="ECO:0000259" key="3">
    <source>
        <dbReference type="PROSITE" id="PS50158"/>
    </source>
</evidence>
<organism evidence="4 5">
    <name type="scientific">Trifolium medium</name>
    <dbReference type="NCBI Taxonomy" id="97028"/>
    <lineage>
        <taxon>Eukaryota</taxon>
        <taxon>Viridiplantae</taxon>
        <taxon>Streptophyta</taxon>
        <taxon>Embryophyta</taxon>
        <taxon>Tracheophyta</taxon>
        <taxon>Spermatophyta</taxon>
        <taxon>Magnoliopsida</taxon>
        <taxon>eudicotyledons</taxon>
        <taxon>Gunneridae</taxon>
        <taxon>Pentapetalae</taxon>
        <taxon>rosids</taxon>
        <taxon>fabids</taxon>
        <taxon>Fabales</taxon>
        <taxon>Fabaceae</taxon>
        <taxon>Papilionoideae</taxon>
        <taxon>50 kb inversion clade</taxon>
        <taxon>NPAAA clade</taxon>
        <taxon>Hologalegina</taxon>
        <taxon>IRL clade</taxon>
        <taxon>Trifolieae</taxon>
        <taxon>Trifolium</taxon>
    </lineage>
</organism>
<dbReference type="GO" id="GO:0003676">
    <property type="term" value="F:nucleic acid binding"/>
    <property type="evidence" value="ECO:0007669"/>
    <property type="project" value="InterPro"/>
</dbReference>
<dbReference type="Pfam" id="PF00098">
    <property type="entry name" value="zf-CCHC"/>
    <property type="match status" value="1"/>
</dbReference>
<dbReference type="InterPro" id="IPR036875">
    <property type="entry name" value="Znf_CCHC_sf"/>
</dbReference>
<feature type="region of interest" description="Disordered" evidence="2">
    <location>
        <begin position="16"/>
        <end position="41"/>
    </location>
</feature>
<comment type="caution">
    <text evidence="4">The sequence shown here is derived from an EMBL/GenBank/DDBJ whole genome shotgun (WGS) entry which is preliminary data.</text>
</comment>
<protein>
    <submittedName>
        <fullName evidence="4">Cellular nucleic acid-binding protein</fullName>
    </submittedName>
</protein>
<dbReference type="AlphaFoldDB" id="A0A392VD45"/>
<dbReference type="InterPro" id="IPR001878">
    <property type="entry name" value="Znf_CCHC"/>
</dbReference>
<keyword evidence="5" id="KW-1185">Reference proteome</keyword>
<reference evidence="4 5" key="1">
    <citation type="journal article" date="2018" name="Front. Plant Sci.">
        <title>Red Clover (Trifolium pratense) and Zigzag Clover (T. medium) - A Picture of Genomic Similarities and Differences.</title>
        <authorList>
            <person name="Dluhosova J."/>
            <person name="Istvanek J."/>
            <person name="Nedelnik J."/>
            <person name="Repkova J."/>
        </authorList>
    </citation>
    <scope>NUCLEOTIDE SEQUENCE [LARGE SCALE GENOMIC DNA]</scope>
    <source>
        <strain evidence="5">cv. 10/8</strain>
        <tissue evidence="4">Leaf</tissue>
    </source>
</reference>
<feature type="non-terminal residue" evidence="4">
    <location>
        <position position="1"/>
    </location>
</feature>
<dbReference type="SUPFAM" id="SSF57756">
    <property type="entry name" value="Retrovirus zinc finger-like domains"/>
    <property type="match status" value="1"/>
</dbReference>
<evidence type="ECO:0000313" key="5">
    <source>
        <dbReference type="Proteomes" id="UP000265520"/>
    </source>
</evidence>
<keyword evidence="1" id="KW-0479">Metal-binding</keyword>
<name>A0A392VD45_9FABA</name>
<dbReference type="EMBL" id="LXQA011113668">
    <property type="protein sequence ID" value="MCI85363.1"/>
    <property type="molecule type" value="Genomic_DNA"/>
</dbReference>
<evidence type="ECO:0000313" key="4">
    <source>
        <dbReference type="EMBL" id="MCI85363.1"/>
    </source>
</evidence>
<dbReference type="Proteomes" id="UP000265520">
    <property type="component" value="Unassembled WGS sequence"/>
</dbReference>
<dbReference type="PROSITE" id="PS50158">
    <property type="entry name" value="ZF_CCHC"/>
    <property type="match status" value="1"/>
</dbReference>
<proteinExistence type="predicted"/>
<dbReference type="GO" id="GO:0008270">
    <property type="term" value="F:zinc ion binding"/>
    <property type="evidence" value="ECO:0007669"/>
    <property type="project" value="UniProtKB-KW"/>
</dbReference>